<comment type="caution">
    <text evidence="2">The sequence shown here is derived from an EMBL/GenBank/DDBJ whole genome shotgun (WGS) entry which is preliminary data.</text>
</comment>
<name>A0A225DFT8_9BACT</name>
<reference evidence="3" key="1">
    <citation type="submission" date="2017-06" db="EMBL/GenBank/DDBJ databases">
        <title>Genome analysis of Fimbriiglobus ruber SP5, the first member of the order Planctomycetales with confirmed chitinolytic capability.</title>
        <authorList>
            <person name="Ravin N.V."/>
            <person name="Rakitin A.L."/>
            <person name="Ivanova A.A."/>
            <person name="Beletsky A.V."/>
            <person name="Kulichevskaya I.S."/>
            <person name="Mardanov A.V."/>
            <person name="Dedysh S.N."/>
        </authorList>
    </citation>
    <scope>NUCLEOTIDE SEQUENCE [LARGE SCALE GENOMIC DNA]</scope>
    <source>
        <strain evidence="3">SP5</strain>
    </source>
</reference>
<sequence length="97" mass="10337">MNLRHGSGLRESSGKHASSLLFPAPASQPDRATTTATLSGRRQGVPGCEPCLLPTTRTWRQRGVGHREPEKTGWSRDSNPKPTVGRDVGVPAPAGLK</sequence>
<gene>
    <name evidence="2" type="ORF">FRUB_07624</name>
</gene>
<evidence type="ECO:0000313" key="2">
    <source>
        <dbReference type="EMBL" id="OWK38504.1"/>
    </source>
</evidence>
<dbReference type="EMBL" id="NIDE01000014">
    <property type="protein sequence ID" value="OWK38504.1"/>
    <property type="molecule type" value="Genomic_DNA"/>
</dbReference>
<accession>A0A225DFT8</accession>
<dbReference type="AlphaFoldDB" id="A0A225DFT8"/>
<feature type="region of interest" description="Disordered" evidence="1">
    <location>
        <begin position="1"/>
        <end position="97"/>
    </location>
</feature>
<evidence type="ECO:0000256" key="1">
    <source>
        <dbReference type="SAM" id="MobiDB-lite"/>
    </source>
</evidence>
<organism evidence="2 3">
    <name type="scientific">Fimbriiglobus ruber</name>
    <dbReference type="NCBI Taxonomy" id="1908690"/>
    <lineage>
        <taxon>Bacteria</taxon>
        <taxon>Pseudomonadati</taxon>
        <taxon>Planctomycetota</taxon>
        <taxon>Planctomycetia</taxon>
        <taxon>Gemmatales</taxon>
        <taxon>Gemmataceae</taxon>
        <taxon>Fimbriiglobus</taxon>
    </lineage>
</organism>
<proteinExistence type="predicted"/>
<feature type="compositionally biased region" description="Basic and acidic residues" evidence="1">
    <location>
        <begin position="65"/>
        <end position="74"/>
    </location>
</feature>
<feature type="compositionally biased region" description="Polar residues" evidence="1">
    <location>
        <begin position="30"/>
        <end position="40"/>
    </location>
</feature>
<protein>
    <submittedName>
        <fullName evidence="2">Uncharacterized protein</fullName>
    </submittedName>
</protein>
<evidence type="ECO:0000313" key="3">
    <source>
        <dbReference type="Proteomes" id="UP000214646"/>
    </source>
</evidence>
<keyword evidence="3" id="KW-1185">Reference proteome</keyword>
<dbReference type="Proteomes" id="UP000214646">
    <property type="component" value="Unassembled WGS sequence"/>
</dbReference>